<evidence type="ECO:0000313" key="2">
    <source>
        <dbReference type="EMBL" id="MCV7422424.1"/>
    </source>
</evidence>
<proteinExistence type="predicted"/>
<dbReference type="Proteomes" id="UP001141629">
    <property type="component" value="Unassembled WGS sequence"/>
</dbReference>
<feature type="domain" description="DUF559" evidence="1">
    <location>
        <begin position="214"/>
        <end position="261"/>
    </location>
</feature>
<comment type="caution">
    <text evidence="2">The sequence shown here is derived from an EMBL/GenBank/DDBJ whole genome shotgun (WGS) entry which is preliminary data.</text>
</comment>
<dbReference type="SUPFAM" id="SSF52980">
    <property type="entry name" value="Restriction endonuclease-like"/>
    <property type="match status" value="1"/>
</dbReference>
<dbReference type="AlphaFoldDB" id="A0A9X2Z4J5"/>
<dbReference type="EMBL" id="JACKVK010000009">
    <property type="protein sequence ID" value="MCV7422424.1"/>
    <property type="molecule type" value="Genomic_DNA"/>
</dbReference>
<dbReference type="Pfam" id="PF04480">
    <property type="entry name" value="DUF559"/>
    <property type="match status" value="1"/>
</dbReference>
<organism evidence="2 3">
    <name type="scientific">Mycobacterium yunnanensis</name>
    <dbReference type="NCBI Taxonomy" id="368477"/>
    <lineage>
        <taxon>Bacteria</taxon>
        <taxon>Bacillati</taxon>
        <taxon>Actinomycetota</taxon>
        <taxon>Actinomycetes</taxon>
        <taxon>Mycobacteriales</taxon>
        <taxon>Mycobacteriaceae</taxon>
        <taxon>Mycobacterium</taxon>
    </lineage>
</organism>
<protein>
    <submittedName>
        <fullName evidence="2">DUF559 domain-containing protein</fullName>
    </submittedName>
</protein>
<name>A0A9X2Z4J5_9MYCO</name>
<dbReference type="InterPro" id="IPR007569">
    <property type="entry name" value="DUF559"/>
</dbReference>
<evidence type="ECO:0000313" key="3">
    <source>
        <dbReference type="Proteomes" id="UP001141629"/>
    </source>
</evidence>
<accession>A0A9X2Z4J5</accession>
<dbReference type="InterPro" id="IPR011335">
    <property type="entry name" value="Restrct_endonuc-II-like"/>
</dbReference>
<evidence type="ECO:0000259" key="1">
    <source>
        <dbReference type="Pfam" id="PF04480"/>
    </source>
</evidence>
<reference evidence="2" key="2">
    <citation type="journal article" date="2022" name="BMC Genomics">
        <title>Comparative genome analysis of mycobacteria focusing on tRNA and non-coding RNA.</title>
        <authorList>
            <person name="Behra P.R.K."/>
            <person name="Pettersson B.M.F."/>
            <person name="Ramesh M."/>
            <person name="Das S."/>
            <person name="Dasgupta S."/>
            <person name="Kirsebom L.A."/>
        </authorList>
    </citation>
    <scope>NUCLEOTIDE SEQUENCE</scope>
    <source>
        <strain evidence="2">DSM 44838</strain>
    </source>
</reference>
<dbReference type="Gene3D" id="3.40.960.10">
    <property type="entry name" value="VSR Endonuclease"/>
    <property type="match status" value="1"/>
</dbReference>
<sequence length="283" mass="31652">MTAIFSGSRAMVSGQLTRHQLRTRFEAVHPDVYVAEFAELTLADRARAAQLWSKGRGVVAGVAASALHGARWVDDDTPVELIWRNQHAPRGVITRNERIRDDEVTTVDGVTLTTTARTALDLGTHLDRDDAVTRLDALAHATGISAADVEPLLVRHRGARGVRRARDAIALMDAGGTSPKETWLRLLVLDAGLPIPRPQLMVHNGDHYPLAYLDLGWERYRVAAEYDGDQHRKDRKQYLKDISRLRMLERLGWTVVRVVAEDHPLDVLGRIRTALTDRGYREA</sequence>
<gene>
    <name evidence="2" type="ORF">H7K45_17900</name>
</gene>
<dbReference type="RefSeq" id="WP_263997256.1">
    <property type="nucleotide sequence ID" value="NZ_JACKVK010000009.1"/>
</dbReference>
<reference evidence="2" key="1">
    <citation type="submission" date="2020-07" db="EMBL/GenBank/DDBJ databases">
        <authorList>
            <person name="Pettersson B.M.F."/>
            <person name="Behra P.R.K."/>
            <person name="Ramesh M."/>
            <person name="Das S."/>
            <person name="Dasgupta S."/>
            <person name="Kirsebom L.A."/>
        </authorList>
    </citation>
    <scope>NUCLEOTIDE SEQUENCE</scope>
    <source>
        <strain evidence="2">DSM 44838</strain>
    </source>
</reference>
<keyword evidence="3" id="KW-1185">Reference proteome</keyword>